<feature type="compositionally biased region" description="Low complexity" evidence="4">
    <location>
        <begin position="38"/>
        <end position="66"/>
    </location>
</feature>
<dbReference type="PANTHER" id="PTHR47977">
    <property type="entry name" value="RAS-RELATED PROTEIN RAB"/>
    <property type="match status" value="1"/>
</dbReference>
<dbReference type="InterPro" id="IPR027417">
    <property type="entry name" value="P-loop_NTPase"/>
</dbReference>
<feature type="region of interest" description="Disordered" evidence="4">
    <location>
        <begin position="354"/>
        <end position="426"/>
    </location>
</feature>
<dbReference type="OrthoDB" id="5976022at2759"/>
<evidence type="ECO:0000256" key="2">
    <source>
        <dbReference type="ARBA" id="ARBA00023134"/>
    </source>
</evidence>
<feature type="compositionally biased region" description="Low complexity" evidence="4">
    <location>
        <begin position="555"/>
        <end position="640"/>
    </location>
</feature>
<dbReference type="EMBL" id="GL883008">
    <property type="protein sequence ID" value="EGG22810.1"/>
    <property type="molecule type" value="Genomic_DNA"/>
</dbReference>
<evidence type="ECO:0000256" key="4">
    <source>
        <dbReference type="SAM" id="MobiDB-lite"/>
    </source>
</evidence>
<evidence type="ECO:0000256" key="3">
    <source>
        <dbReference type="ARBA" id="ARBA00023288"/>
    </source>
</evidence>
<feature type="compositionally biased region" description="Basic residues" evidence="4">
    <location>
        <begin position="668"/>
        <end position="687"/>
    </location>
</feature>
<sequence length="801" mass="88658">MFKLIEQLLSPSKGSNCRDKDKDRDKDEPPIQSPFPTPNNTSSPSTPSSSSTPSSVNYSPTTPSSPKHTATSNNNTNNNNNNFILNGNESSQIDSNGISPYGHNIFQYRCEVPIDNVIKILVLGGFQVGKTSLIRRYLQDIFTNQYIQTIGVDLNTMILQAVNPPPLIPSSGSSVQSSSSSSSTTPPTSQQQQQQGQDQIQQYNNQINFIVQFWDIAYPEIKGKNLTQLLSGTSGVILVFDSTNASSIVAMDECRAILKKYGINNNNNSHNGLQQIPIAIFANKSDSGDPVINIQDLDNYCKSSGFNLCRFTSTRKDVGVKDGIDKILELVLDIKKQEIEEQQRHRAKIILKQQNPHHNHNHHHHNHKHKLKSREKINNNGNGNGQPVPIISQSLPNMIINNNNNSPRKPIEQQQKNNENNNSNSNNNVILTIEKQEEQQRIDILKINELQTFATENYVNRFGKSLEELLQKTIGARYNDISMLEKQRNQEYIKICNSLKKLLQSPHQQHIRSHVGGLRIIVTREMIQSTLEENVKKWTRLIDNLMLEMSLDHPSTTTTTNTNNTTSSSSNKQSSSKSNRSTINSSTDSNISTCSSTSSSSLSTNSSEKSTTTPTMLFNHDNNNNSNSNNNPVYKSNNTSISLSVSYHPSSTNMNNNSNSSNSNSNNHNHHSSSKHHHHHHHHHSNRHGGNWKMGFGFRNNAKSSGIAFNNGNYSSVDTDNPVSSSSTISSSSSSSSLMSSSSASSSPIASPSTSPINHPSPSILPSSYNLTFHIPPNVQLSSPPLILTHPDLMHHSSPTN</sequence>
<feature type="compositionally biased region" description="Low complexity" evidence="4">
    <location>
        <begin position="648"/>
        <end position="667"/>
    </location>
</feature>
<dbReference type="Gene3D" id="3.40.50.300">
    <property type="entry name" value="P-loop containing nucleotide triphosphate hydrolases"/>
    <property type="match status" value="1"/>
</dbReference>
<evidence type="ECO:0000256" key="1">
    <source>
        <dbReference type="ARBA" id="ARBA00022741"/>
    </source>
</evidence>
<name>F4PML3_CACFS</name>
<keyword evidence="3" id="KW-0449">Lipoprotein</keyword>
<dbReference type="GeneID" id="14874852"/>
<feature type="region of interest" description="Disordered" evidence="4">
    <location>
        <begin position="1"/>
        <end position="88"/>
    </location>
</feature>
<dbReference type="RefSeq" id="XP_004360661.1">
    <property type="nucleotide sequence ID" value="XM_004360604.1"/>
</dbReference>
<feature type="compositionally biased region" description="Low complexity" evidence="4">
    <location>
        <begin position="73"/>
        <end position="88"/>
    </location>
</feature>
<feature type="compositionally biased region" description="Low complexity" evidence="4">
    <location>
        <begin position="417"/>
        <end position="426"/>
    </location>
</feature>
<organism evidence="5 6">
    <name type="scientific">Cavenderia fasciculata</name>
    <name type="common">Slime mold</name>
    <name type="synonym">Dictyostelium fasciculatum</name>
    <dbReference type="NCBI Taxonomy" id="261658"/>
    <lineage>
        <taxon>Eukaryota</taxon>
        <taxon>Amoebozoa</taxon>
        <taxon>Evosea</taxon>
        <taxon>Eumycetozoa</taxon>
        <taxon>Dictyostelia</taxon>
        <taxon>Acytosteliales</taxon>
        <taxon>Cavenderiaceae</taxon>
        <taxon>Cavenderia</taxon>
    </lineage>
</organism>
<feature type="region of interest" description="Disordered" evidence="4">
    <location>
        <begin position="169"/>
        <end position="198"/>
    </location>
</feature>
<dbReference type="SUPFAM" id="SSF52540">
    <property type="entry name" value="P-loop containing nucleoside triphosphate hydrolases"/>
    <property type="match status" value="1"/>
</dbReference>
<keyword evidence="1" id="KW-0547">Nucleotide-binding</keyword>
<keyword evidence="2" id="KW-0342">GTP-binding</keyword>
<feature type="region of interest" description="Disordered" evidence="4">
    <location>
        <begin position="553"/>
        <end position="694"/>
    </location>
</feature>
<protein>
    <submittedName>
        <fullName evidence="5">Ras GTPase domain-containing protein</fullName>
    </submittedName>
</protein>
<dbReference type="Proteomes" id="UP000007797">
    <property type="component" value="Unassembled WGS sequence"/>
</dbReference>
<dbReference type="InterPro" id="IPR050227">
    <property type="entry name" value="Rab"/>
</dbReference>
<dbReference type="OMA" id="GARYNDI"/>
<feature type="compositionally biased region" description="Polar residues" evidence="4">
    <location>
        <begin position="714"/>
        <end position="723"/>
    </location>
</feature>
<dbReference type="GO" id="GO:0005525">
    <property type="term" value="F:GTP binding"/>
    <property type="evidence" value="ECO:0007669"/>
    <property type="project" value="UniProtKB-KW"/>
</dbReference>
<gene>
    <name evidence="5" type="ORF">DFA_04940</name>
</gene>
<evidence type="ECO:0000313" key="5">
    <source>
        <dbReference type="EMBL" id="EGG22810.1"/>
    </source>
</evidence>
<keyword evidence="6" id="KW-1185">Reference proteome</keyword>
<dbReference type="SMART" id="SM00175">
    <property type="entry name" value="RAB"/>
    <property type="match status" value="1"/>
</dbReference>
<feature type="region of interest" description="Disordered" evidence="4">
    <location>
        <begin position="714"/>
        <end position="763"/>
    </location>
</feature>
<reference evidence="6" key="1">
    <citation type="journal article" date="2011" name="Genome Res.">
        <title>Phylogeny-wide analysis of social amoeba genomes highlights ancient origins for complex intercellular communication.</title>
        <authorList>
            <person name="Heidel A.J."/>
            <person name="Lawal H.M."/>
            <person name="Felder M."/>
            <person name="Schilde C."/>
            <person name="Helps N.R."/>
            <person name="Tunggal B."/>
            <person name="Rivero F."/>
            <person name="John U."/>
            <person name="Schleicher M."/>
            <person name="Eichinger L."/>
            <person name="Platzer M."/>
            <person name="Noegel A.A."/>
            <person name="Schaap P."/>
            <person name="Gloeckner G."/>
        </authorList>
    </citation>
    <scope>NUCLEOTIDE SEQUENCE [LARGE SCALE GENOMIC DNA]</scope>
    <source>
        <strain evidence="6">SH3</strain>
    </source>
</reference>
<dbReference type="PRINTS" id="PR00449">
    <property type="entry name" value="RASTRNSFRMNG"/>
</dbReference>
<evidence type="ECO:0000313" key="6">
    <source>
        <dbReference type="Proteomes" id="UP000007797"/>
    </source>
</evidence>
<accession>F4PML3</accession>
<dbReference type="Pfam" id="PF08477">
    <property type="entry name" value="Roc"/>
    <property type="match status" value="1"/>
</dbReference>
<dbReference type="AlphaFoldDB" id="F4PML3"/>
<dbReference type="KEGG" id="dfa:DFA_04940"/>
<feature type="compositionally biased region" description="Low complexity" evidence="4">
    <location>
        <begin position="724"/>
        <end position="755"/>
    </location>
</feature>
<dbReference type="PROSITE" id="PS51419">
    <property type="entry name" value="RAB"/>
    <property type="match status" value="1"/>
</dbReference>
<feature type="compositionally biased region" description="Basic and acidic residues" evidence="4">
    <location>
        <begin position="16"/>
        <end position="29"/>
    </location>
</feature>
<feature type="compositionally biased region" description="Basic residues" evidence="4">
    <location>
        <begin position="354"/>
        <end position="373"/>
    </location>
</feature>
<dbReference type="STRING" id="1054147.F4PML3"/>
<proteinExistence type="predicted"/>